<dbReference type="InterPro" id="IPR027268">
    <property type="entry name" value="Peptidase_M4/M1_CTD_sf"/>
</dbReference>
<dbReference type="SUPFAM" id="SSF55486">
    <property type="entry name" value="Metalloproteases ('zincins'), catalytic domain"/>
    <property type="match status" value="1"/>
</dbReference>
<dbReference type="GO" id="GO:0008270">
    <property type="term" value="F:zinc ion binding"/>
    <property type="evidence" value="ECO:0007669"/>
    <property type="project" value="InterPro"/>
</dbReference>
<proteinExistence type="inferred from homology"/>
<evidence type="ECO:0000256" key="7">
    <source>
        <dbReference type="ARBA" id="ARBA00022833"/>
    </source>
</evidence>
<dbReference type="GO" id="GO:0006508">
    <property type="term" value="P:proteolysis"/>
    <property type="evidence" value="ECO:0007669"/>
    <property type="project" value="UniProtKB-KW"/>
</dbReference>
<dbReference type="InterPro" id="IPR012779">
    <property type="entry name" value="Peptidase_M1_pepN"/>
</dbReference>
<dbReference type="Gene3D" id="3.30.2010.30">
    <property type="match status" value="1"/>
</dbReference>
<keyword evidence="8" id="KW-0482">Metalloprotease</keyword>
<dbReference type="InterPro" id="IPR037144">
    <property type="entry name" value="Peptidase_M1_pepN_C_sf"/>
</dbReference>
<dbReference type="Gene3D" id="2.60.40.1730">
    <property type="entry name" value="tricorn interacting facor f3 domain"/>
    <property type="match status" value="1"/>
</dbReference>
<dbReference type="PANTHER" id="PTHR46322:SF1">
    <property type="entry name" value="PUROMYCIN-SENSITIVE AMINOPEPTIDASE"/>
    <property type="match status" value="1"/>
</dbReference>
<name>A0A2V3IST0_9FLOR</name>
<comment type="similarity">
    <text evidence="2">Belongs to the peptidase M1 family.</text>
</comment>
<evidence type="ECO:0000259" key="13">
    <source>
        <dbReference type="Pfam" id="PF17900"/>
    </source>
</evidence>
<dbReference type="AlphaFoldDB" id="A0A2V3IST0"/>
<evidence type="ECO:0000259" key="10">
    <source>
        <dbReference type="Pfam" id="PF01433"/>
    </source>
</evidence>
<dbReference type="InterPro" id="IPR014782">
    <property type="entry name" value="Peptidase_M1_dom"/>
</dbReference>
<reference evidence="14 15" key="1">
    <citation type="journal article" date="2018" name="Mol. Biol. Evol.">
        <title>Analysis of the draft genome of the red seaweed Gracilariopsis chorda provides insights into genome size evolution in Rhodophyta.</title>
        <authorList>
            <person name="Lee J."/>
            <person name="Yang E.C."/>
            <person name="Graf L."/>
            <person name="Yang J.H."/>
            <person name="Qiu H."/>
            <person name="Zel Zion U."/>
            <person name="Chan C.X."/>
            <person name="Stephens T.G."/>
            <person name="Weber A.P.M."/>
            <person name="Boo G.H."/>
            <person name="Boo S.M."/>
            <person name="Kim K.M."/>
            <person name="Shin Y."/>
            <person name="Jung M."/>
            <person name="Lee S.J."/>
            <person name="Yim H.S."/>
            <person name="Lee J.H."/>
            <person name="Bhattacharya D."/>
            <person name="Yoon H.S."/>
        </authorList>
    </citation>
    <scope>NUCLEOTIDE SEQUENCE [LARGE SCALE GENOMIC DNA]</scope>
    <source>
        <strain evidence="14 15">SKKU-2015</strain>
        <tissue evidence="14">Whole body</tissue>
    </source>
</reference>
<keyword evidence="7" id="KW-0862">Zinc</keyword>
<dbReference type="Proteomes" id="UP000247409">
    <property type="component" value="Unassembled WGS sequence"/>
</dbReference>
<dbReference type="STRING" id="448386.A0A2V3IST0"/>
<evidence type="ECO:0000256" key="5">
    <source>
        <dbReference type="ARBA" id="ARBA00022723"/>
    </source>
</evidence>
<evidence type="ECO:0000259" key="12">
    <source>
        <dbReference type="Pfam" id="PF17432"/>
    </source>
</evidence>
<dbReference type="EMBL" id="NBIV01000068">
    <property type="protein sequence ID" value="PXF45185.1"/>
    <property type="molecule type" value="Genomic_DNA"/>
</dbReference>
<dbReference type="Pfam" id="PF17432">
    <property type="entry name" value="DUF3458_C"/>
    <property type="match status" value="1"/>
</dbReference>
<dbReference type="Pfam" id="PF17900">
    <property type="entry name" value="Peptidase_M1_N"/>
    <property type="match status" value="1"/>
</dbReference>
<dbReference type="InterPro" id="IPR024601">
    <property type="entry name" value="Peptidase_M1_pepN_C"/>
</dbReference>
<gene>
    <name evidence="14" type="ORF">BWQ96_05086</name>
</gene>
<dbReference type="OrthoDB" id="10031169at2759"/>
<protein>
    <submittedName>
        <fullName evidence="14">Puromycin-sensitive aminopeptidase</fullName>
    </submittedName>
</protein>
<feature type="region of interest" description="Disordered" evidence="9">
    <location>
        <begin position="1"/>
        <end position="34"/>
    </location>
</feature>
<evidence type="ECO:0000256" key="4">
    <source>
        <dbReference type="ARBA" id="ARBA00022670"/>
    </source>
</evidence>
<dbReference type="Pfam" id="PF01433">
    <property type="entry name" value="Peptidase_M1"/>
    <property type="match status" value="1"/>
</dbReference>
<dbReference type="InterPro" id="IPR001930">
    <property type="entry name" value="Peptidase_M1"/>
</dbReference>
<accession>A0A2V3IST0</accession>
<dbReference type="Gene3D" id="1.25.50.10">
    <property type="entry name" value="Peptidase M1, alanyl aminopeptidase, C-terminal domain"/>
    <property type="match status" value="1"/>
</dbReference>
<feature type="domain" description="Peptidase M1 alanyl aminopeptidase Ig-like fold" evidence="11">
    <location>
        <begin position="483"/>
        <end position="586"/>
    </location>
</feature>
<dbReference type="GO" id="GO:0004177">
    <property type="term" value="F:aminopeptidase activity"/>
    <property type="evidence" value="ECO:0007669"/>
    <property type="project" value="UniProtKB-KW"/>
</dbReference>
<evidence type="ECO:0000256" key="2">
    <source>
        <dbReference type="ARBA" id="ARBA00010136"/>
    </source>
</evidence>
<dbReference type="GO" id="GO:0008237">
    <property type="term" value="F:metallopeptidase activity"/>
    <property type="evidence" value="ECO:0007669"/>
    <property type="project" value="UniProtKB-KW"/>
</dbReference>
<evidence type="ECO:0000256" key="8">
    <source>
        <dbReference type="ARBA" id="ARBA00023049"/>
    </source>
</evidence>
<feature type="domain" description="Peptidase M1 alanyl aminopeptidase C-terminal" evidence="12">
    <location>
        <begin position="592"/>
        <end position="912"/>
    </location>
</feature>
<keyword evidence="15" id="KW-1185">Reference proteome</keyword>
<dbReference type="InterPro" id="IPR045357">
    <property type="entry name" value="Aminopeptidase_N-like_N"/>
</dbReference>
<keyword evidence="4" id="KW-0645">Protease</keyword>
<evidence type="ECO:0000313" key="15">
    <source>
        <dbReference type="Proteomes" id="UP000247409"/>
    </source>
</evidence>
<evidence type="ECO:0000313" key="14">
    <source>
        <dbReference type="EMBL" id="PXF45185.1"/>
    </source>
</evidence>
<dbReference type="Gene3D" id="2.60.40.1840">
    <property type="match status" value="1"/>
</dbReference>
<evidence type="ECO:0000256" key="6">
    <source>
        <dbReference type="ARBA" id="ARBA00022801"/>
    </source>
</evidence>
<evidence type="ECO:0000259" key="11">
    <source>
        <dbReference type="Pfam" id="PF11940"/>
    </source>
</evidence>
<dbReference type="PRINTS" id="PR00756">
    <property type="entry name" value="ALADIPTASE"/>
</dbReference>
<dbReference type="InterPro" id="IPR035414">
    <property type="entry name" value="Peptidase_M1_pepN_Ig-like"/>
</dbReference>
<evidence type="ECO:0000256" key="3">
    <source>
        <dbReference type="ARBA" id="ARBA00022438"/>
    </source>
</evidence>
<keyword evidence="5" id="KW-0479">Metal-binding</keyword>
<dbReference type="InterPro" id="IPR042097">
    <property type="entry name" value="Aminopeptidase_N-like_N_sf"/>
</dbReference>
<dbReference type="InterPro" id="IPR038438">
    <property type="entry name" value="PepN_Ig-like_sf"/>
</dbReference>
<comment type="caution">
    <text evidence="14">The sequence shown here is derived from an EMBL/GenBank/DDBJ whole genome shotgun (WGS) entry which is preliminary data.</text>
</comment>
<dbReference type="FunFam" id="3.30.2010.30:FF:000002">
    <property type="entry name" value="Putative aminopeptidase N"/>
    <property type="match status" value="1"/>
</dbReference>
<dbReference type="Pfam" id="PF11940">
    <property type="entry name" value="DUF3458"/>
    <property type="match status" value="1"/>
</dbReference>
<dbReference type="NCBIfam" id="TIGR02414">
    <property type="entry name" value="pepN_proteo"/>
    <property type="match status" value="1"/>
</dbReference>
<dbReference type="FunFam" id="2.60.40.1840:FF:000001">
    <property type="entry name" value="Aminopeptidase N"/>
    <property type="match status" value="1"/>
</dbReference>
<feature type="domain" description="Aminopeptidase N-like N-terminal" evidence="13">
    <location>
        <begin position="50"/>
        <end position="223"/>
    </location>
</feature>
<dbReference type="PANTHER" id="PTHR46322">
    <property type="entry name" value="PUROMYCIN-SENSITIVE AMINOPEPTIDASE"/>
    <property type="match status" value="1"/>
</dbReference>
<keyword evidence="3 14" id="KW-0031">Aminopeptidase</keyword>
<evidence type="ECO:0000256" key="1">
    <source>
        <dbReference type="ARBA" id="ARBA00001947"/>
    </source>
</evidence>
<organism evidence="14 15">
    <name type="scientific">Gracilariopsis chorda</name>
    <dbReference type="NCBI Taxonomy" id="448386"/>
    <lineage>
        <taxon>Eukaryota</taxon>
        <taxon>Rhodophyta</taxon>
        <taxon>Florideophyceae</taxon>
        <taxon>Rhodymeniophycidae</taxon>
        <taxon>Gracilariales</taxon>
        <taxon>Gracilariaceae</taxon>
        <taxon>Gracilariopsis</taxon>
    </lineage>
</organism>
<evidence type="ECO:0000256" key="9">
    <source>
        <dbReference type="SAM" id="MobiDB-lite"/>
    </source>
</evidence>
<dbReference type="Gene3D" id="1.10.390.10">
    <property type="entry name" value="Neutral Protease Domain 2"/>
    <property type="match status" value="1"/>
</dbReference>
<comment type="cofactor">
    <cofactor evidence="1">
        <name>Zn(2+)</name>
        <dbReference type="ChEBI" id="CHEBI:29105"/>
    </cofactor>
</comment>
<feature type="compositionally biased region" description="Low complexity" evidence="9">
    <location>
        <begin position="1"/>
        <end position="27"/>
    </location>
</feature>
<keyword evidence="6" id="KW-0378">Hydrolase</keyword>
<feature type="domain" description="Peptidase M1 membrane alanine aminopeptidase" evidence="10">
    <location>
        <begin position="264"/>
        <end position="478"/>
    </location>
</feature>
<dbReference type="SUPFAM" id="SSF63737">
    <property type="entry name" value="Leukotriene A4 hydrolase N-terminal domain"/>
    <property type="match status" value="1"/>
</dbReference>
<dbReference type="CDD" id="cd09600">
    <property type="entry name" value="M1_APN"/>
    <property type="match status" value="1"/>
</dbReference>
<sequence>MSSNASNAASTTCAAADPSAAQVAAPPANEPKTKYLADYKPPPYFISHTELTFELDDDGLDTVVRGKLHMRSACEPGTPLVLDGEGLALQPASLKVNETVLQNSEYEYNEKTHTLTISPSVLPSDTFTFESVVKIRPAKNTVLEGLYMSQGDYCTQCEAEGFRRITFYIDRPDVMATFSVRVEADRKKYPVLLSNGNCVAKGDSSDNRHWASFEDKFPKPCYLFALVAGDLSHLSDKFVTMNGREVDLKVFVKGENEVRKCHHAMRSLKKAMKWDEEVYGLEYNYDVFNIVAVPTFVFGAMENTSLNVFNSKYVLVSPETATDTDYNSVEGVVAHEYFHNYSGNRVTVSSWFQLSLKEGLTVFRDQSFSADMNSATVKRIRDVAILRTAQFAEDAGPMSHPIRPASYITCNSFYTATVYNKGAEVIRMLKTIVGPEGFRRGTDIYFSRNDGKAVTCEDWVQAIQDANTDIDLTVFRRWYNQSGTPVVSVDVAYDEGLSTMTLKLNQMIPATSKQPTTEPMLIPIRMGLIGPDGSQVPVDLNDGSEPALTKVLNFSDRDEKVVLHNVPKGTVPSLLRNFSAPVKLERTGGVSDDELAFLMANDVDEFNRWESGQKLALNFMLKCVSEEGEFPAVPEAIINAFRRTLTNEGIDAALRADVFVLPAESYITEQLDVADPVRIRAARKHFRKQLAASLKDDLEKILETGMADTGEYKLDPESQGKRALKNVALSYLAALESKDCYELCLKFVRSGTNMTDVLAALSVLSSSSSPEREIALCEFYEKWKSDLLVVDKWLSIQSTCTRDDVYDIVKALTAHESYSETVPNKVYALLRGYGAANVHMPTDGSGYRFLSEQVSRLDRINPQVAARIARSFTRWRKYDAVRQAQMEAELRKIKQTEGLSKDVFEVVSNCLAQA</sequence>